<dbReference type="Gene3D" id="3.60.130.30">
    <property type="match status" value="1"/>
</dbReference>
<gene>
    <name evidence="2" type="ORF">PsYK624_011770</name>
</gene>
<comment type="caution">
    <text evidence="2">The sequence shown here is derived from an EMBL/GenBank/DDBJ whole genome shotgun (WGS) entry which is preliminary data.</text>
</comment>
<feature type="region of interest" description="Disordered" evidence="1">
    <location>
        <begin position="40"/>
        <end position="124"/>
    </location>
</feature>
<dbReference type="OrthoDB" id="2797114at2759"/>
<dbReference type="AlphaFoldDB" id="A0A9P3FZB9"/>
<name>A0A9P3FZB9_9APHY</name>
<sequence>MPSKKTVRIPTPRDDDPEHVALLLHGCNLNNALQEAIRTRDQREDAGLGDTEDGQHLRYPVSPTLDPAIPDSPLSSAPPSPEASPSVPTSACGSTAGPPFVSVPSLVLDQPSSMPKAKNHQKRYKAKKAAKIRASIRPSTYKIRSSLSRKYQKNRTVVLDDFKMLTLKTVALGAWIARRSAIQNRFQTLEEVLEEGLELVQWDGITTVVLCDEVRNICGVLEGIPGQQDPWKEVRIEAARAAAEAGKSLRFGNRRDRRGPFKTIAVGVSYGGGQKRPGILRHSKHNQAVLARLMANPAMRRIAGFASSGFAFFAPRMFRDYATKLDALFEHYTELGYNWNNSVFPAASFNFGPNSASYEHNDHGNRAAGWCSIYCDGSFDPRYGGHLILREFGIVVEFPPGATILIPSACIRHGNIPVREGETRWSFAQYASGGLFRYVEYGFKSWACLSDDDKDVWAERRAARWVEELGLLSRVDNLAEDQRAADLLV</sequence>
<keyword evidence="3" id="KW-1185">Reference proteome</keyword>
<evidence type="ECO:0000313" key="2">
    <source>
        <dbReference type="EMBL" id="GJE85100.1"/>
    </source>
</evidence>
<protein>
    <submittedName>
        <fullName evidence="2">Uncharacterized protein</fullName>
    </submittedName>
</protein>
<dbReference type="EMBL" id="BPQB01000002">
    <property type="protein sequence ID" value="GJE85100.1"/>
    <property type="molecule type" value="Genomic_DNA"/>
</dbReference>
<evidence type="ECO:0000256" key="1">
    <source>
        <dbReference type="SAM" id="MobiDB-lite"/>
    </source>
</evidence>
<accession>A0A9P3FZB9</accession>
<dbReference type="Proteomes" id="UP000703269">
    <property type="component" value="Unassembled WGS sequence"/>
</dbReference>
<organism evidence="2 3">
    <name type="scientific">Phanerochaete sordida</name>
    <dbReference type="NCBI Taxonomy" id="48140"/>
    <lineage>
        <taxon>Eukaryota</taxon>
        <taxon>Fungi</taxon>
        <taxon>Dikarya</taxon>
        <taxon>Basidiomycota</taxon>
        <taxon>Agaricomycotina</taxon>
        <taxon>Agaricomycetes</taxon>
        <taxon>Polyporales</taxon>
        <taxon>Phanerochaetaceae</taxon>
        <taxon>Phanerochaete</taxon>
    </lineage>
</organism>
<evidence type="ECO:0000313" key="3">
    <source>
        <dbReference type="Proteomes" id="UP000703269"/>
    </source>
</evidence>
<proteinExistence type="predicted"/>
<reference evidence="2 3" key="1">
    <citation type="submission" date="2021-08" db="EMBL/GenBank/DDBJ databases">
        <title>Draft Genome Sequence of Phanerochaete sordida strain YK-624.</title>
        <authorList>
            <person name="Mori T."/>
            <person name="Dohra H."/>
            <person name="Suzuki T."/>
            <person name="Kawagishi H."/>
            <person name="Hirai H."/>
        </authorList>
    </citation>
    <scope>NUCLEOTIDE SEQUENCE [LARGE SCALE GENOMIC DNA]</scope>
    <source>
        <strain evidence="2 3">YK-624</strain>
    </source>
</reference>